<comment type="subcellular location">
    <subcellularLocation>
        <location evidence="1">Membrane</location>
        <topology evidence="1">Multi-pass membrane protein</topology>
    </subcellularLocation>
</comment>
<feature type="transmembrane region" description="Helical" evidence="6">
    <location>
        <begin position="423"/>
        <end position="440"/>
    </location>
</feature>
<evidence type="ECO:0000256" key="3">
    <source>
        <dbReference type="ARBA" id="ARBA00022989"/>
    </source>
</evidence>
<dbReference type="Proteomes" id="UP001355207">
    <property type="component" value="Chromosome 7"/>
</dbReference>
<feature type="transmembrane region" description="Helical" evidence="6">
    <location>
        <begin position="452"/>
        <end position="471"/>
    </location>
</feature>
<evidence type="ECO:0000256" key="2">
    <source>
        <dbReference type="ARBA" id="ARBA00022692"/>
    </source>
</evidence>
<evidence type="ECO:0000256" key="6">
    <source>
        <dbReference type="SAM" id="Phobius"/>
    </source>
</evidence>
<evidence type="ECO:0000256" key="1">
    <source>
        <dbReference type="ARBA" id="ARBA00004141"/>
    </source>
</evidence>
<feature type="transmembrane region" description="Helical" evidence="6">
    <location>
        <begin position="396"/>
        <end position="416"/>
    </location>
</feature>
<feature type="region of interest" description="Disordered" evidence="5">
    <location>
        <begin position="1278"/>
        <end position="1312"/>
    </location>
</feature>
<feature type="compositionally biased region" description="Polar residues" evidence="5">
    <location>
        <begin position="80"/>
        <end position="91"/>
    </location>
</feature>
<feature type="transmembrane region" description="Helical" evidence="6">
    <location>
        <begin position="923"/>
        <end position="942"/>
    </location>
</feature>
<evidence type="ECO:0000256" key="4">
    <source>
        <dbReference type="ARBA" id="ARBA00023136"/>
    </source>
</evidence>
<dbReference type="InterPro" id="IPR052430">
    <property type="entry name" value="IVT-Associated"/>
</dbReference>
<dbReference type="GO" id="GO:0016020">
    <property type="term" value="C:membrane"/>
    <property type="evidence" value="ECO:0007669"/>
    <property type="project" value="UniProtKB-SubCell"/>
</dbReference>
<feature type="region of interest" description="Disordered" evidence="5">
    <location>
        <begin position="128"/>
        <end position="176"/>
    </location>
</feature>
<feature type="compositionally biased region" description="Low complexity" evidence="5">
    <location>
        <begin position="713"/>
        <end position="724"/>
    </location>
</feature>
<reference evidence="8 9" key="1">
    <citation type="submission" date="2024-01" db="EMBL/GenBank/DDBJ databases">
        <title>Comparative genomics of Cryptococcus and Kwoniella reveals pathogenesis evolution and contrasting modes of karyotype evolution via chromosome fusion or intercentromeric recombination.</title>
        <authorList>
            <person name="Coelho M.A."/>
            <person name="David-Palma M."/>
            <person name="Shea T."/>
            <person name="Bowers K."/>
            <person name="McGinley-Smith S."/>
            <person name="Mohammad A.W."/>
            <person name="Gnirke A."/>
            <person name="Yurkov A.M."/>
            <person name="Nowrousian M."/>
            <person name="Sun S."/>
            <person name="Cuomo C.A."/>
            <person name="Heitman J."/>
        </authorList>
    </citation>
    <scope>NUCLEOTIDE SEQUENCE [LARGE SCALE GENOMIC DNA]</scope>
    <source>
        <strain evidence="8 9">CBS 6074</strain>
    </source>
</reference>
<protein>
    <recommendedName>
        <fullName evidence="7">Integral membrane bound transporter domain-containing protein</fullName>
    </recommendedName>
</protein>
<dbReference type="EMBL" id="CP144104">
    <property type="protein sequence ID" value="WWC90598.1"/>
    <property type="molecule type" value="Genomic_DNA"/>
</dbReference>
<feature type="compositionally biased region" description="Polar residues" evidence="5">
    <location>
        <begin position="145"/>
        <end position="159"/>
    </location>
</feature>
<feature type="compositionally biased region" description="Polar residues" evidence="5">
    <location>
        <begin position="53"/>
        <end position="63"/>
    </location>
</feature>
<proteinExistence type="predicted"/>
<keyword evidence="4 6" id="KW-0472">Membrane</keyword>
<feature type="transmembrane region" description="Helical" evidence="6">
    <location>
        <begin position="948"/>
        <end position="965"/>
    </location>
</feature>
<dbReference type="GeneID" id="91096204"/>
<feature type="region of interest" description="Disordered" evidence="5">
    <location>
        <begin position="709"/>
        <end position="733"/>
    </location>
</feature>
<feature type="transmembrane region" description="Helical" evidence="6">
    <location>
        <begin position="357"/>
        <end position="376"/>
    </location>
</feature>
<dbReference type="RefSeq" id="XP_066077361.1">
    <property type="nucleotide sequence ID" value="XM_066221264.1"/>
</dbReference>
<feature type="region of interest" description="Disordered" evidence="5">
    <location>
        <begin position="218"/>
        <end position="265"/>
    </location>
</feature>
<keyword evidence="3 6" id="KW-1133">Transmembrane helix</keyword>
<keyword evidence="9" id="KW-1185">Reference proteome</keyword>
<sequence length="1312" mass="146617">MLIPPPSDNNLATTSENATSSKPRPITINTRPIMPHRSSSQPLEPNGIRRTRSSLGTTPTTPLIQRGGTISPYRPRESIHGTSNIGNTLTSGYGKLLHPSNNQSTGSSSRKVHGEDLHNWATLKDLVGQDDDDEDVDQLDDLQPPGSTRITSQPSSRSLRSLFIPPTPTTQKSSPVDVNHVRERIEDLPTIADNITGSPPQLNAGLHRSPFVELEEVGNARPTFTRTPSSLRKDYGATDTRHAQDSSKTHLPKQSSIPASAEKPVQKPASSLQKAWNRVWPLSPVSIAVLKCSLSYLIASLFTYVPYLSEILSTSSEVDAHGRVVFRPSNSAHMVATIAVYFNPAKSLGNMLLSTRYCIVLAIFASIVSLAAMGTIEIFDYFSPSHGSTWDWISEMGDWVVCVLWIGGSMAALAWSKIWVGNASYNSGCSMAAIIIYIVVLKEGAIPRLLEALYIVAIGVSISIVVCLAVFPSSATSKFQGSVSKSLNSFSTLLDLLTSTFLLERHVIKGNRVTLKDAIKSHSTGLKALKITFAEAKHERVLDSRIRGRKLDLYDAAIASLARLAQHLSSLRGSTRLQESLIRAVREGKISTEHLTEGHHHDKKDRLSMSVVDKMDERPGPGMSKNTDIERSVKLFMRFRGMAGEQMSNLNNKCDAALEAVQLLSQHDLHQSTVDLNTIQEDLAKSLKEFSLSSSRAIKRVYAGPKRRRGIYESDSSGNESPDSSSEDTAEEAIEEDFDQGNMVGGPNETVFLVYFFLFTFEEFAREMLFLVETMQEIVNAEPVSSWEHVKSVILRKRGKKEKKAQYLYKQLQKLVPVDPSKLQPAIFPQNRRDSIATVLLPDQRYLNSWGRFKQAFWRFGERLREPDMRYAIKTGLGGAILAAPAYTEAGRPFFLKYRGEWALIAYLAAISQTVGQTNFLSLARIVGTIIGGVVAIIFTKIAPDNNVVLPILGFFFSIPCFYVITQMPDYTNAGRFVLLTYNLSCLYTYNVRNKYNFTVEQIAVQRSAAVIIGVLWAAVVSRWWWPFTARRELRLGLSDFCLDLSYLYSRLVMTYSKGTNDDGQDDDFATEEGENTPLMNNEIGYSHLSSSVRQFMSMEMHLQSQIINLRALLAQTKNEPRLKGPFAFTFYNEVLLSCERMLDRLHSMRCVTTRDEWDHAMRREFVIPVNRERREMAGQVILYFYTLSAGFRTRTPLPPYLPPAEKSRQSLIKAIRSLEVVKRRSVRGGGKHLLFFAYATAMQEVIAELEYLGEMMQDAYGIISQSTRNDFEDLFETNSGTVDQVDEEDDDGDVGKTSSRQKDSSKGKDRV</sequence>
<evidence type="ECO:0000259" key="7">
    <source>
        <dbReference type="Pfam" id="PF13515"/>
    </source>
</evidence>
<feature type="transmembrane region" description="Helical" evidence="6">
    <location>
        <begin position="1005"/>
        <end position="1026"/>
    </location>
</feature>
<feature type="compositionally biased region" description="Basic and acidic residues" evidence="5">
    <location>
        <begin position="1301"/>
        <end position="1312"/>
    </location>
</feature>
<accession>A0AAX4K1I1</accession>
<feature type="compositionally biased region" description="Basic and acidic residues" evidence="5">
    <location>
        <begin position="231"/>
        <end position="248"/>
    </location>
</feature>
<dbReference type="InterPro" id="IPR049453">
    <property type="entry name" value="Memb_transporter_dom"/>
</dbReference>
<feature type="compositionally biased region" description="Polar residues" evidence="5">
    <location>
        <begin position="8"/>
        <end position="30"/>
    </location>
</feature>
<feature type="compositionally biased region" description="Acidic residues" evidence="5">
    <location>
        <begin position="128"/>
        <end position="140"/>
    </location>
</feature>
<organism evidence="8 9">
    <name type="scientific">Kwoniella dendrophila CBS 6074</name>
    <dbReference type="NCBI Taxonomy" id="1295534"/>
    <lineage>
        <taxon>Eukaryota</taxon>
        <taxon>Fungi</taxon>
        <taxon>Dikarya</taxon>
        <taxon>Basidiomycota</taxon>
        <taxon>Agaricomycotina</taxon>
        <taxon>Tremellomycetes</taxon>
        <taxon>Tremellales</taxon>
        <taxon>Cryptococcaceae</taxon>
        <taxon>Kwoniella</taxon>
    </lineage>
</organism>
<feature type="domain" description="Integral membrane bound transporter" evidence="7">
    <location>
        <begin position="898"/>
        <end position="1021"/>
    </location>
</feature>
<dbReference type="PANTHER" id="PTHR47804">
    <property type="entry name" value="60S RIBOSOMAL PROTEIN L19"/>
    <property type="match status" value="1"/>
</dbReference>
<evidence type="ECO:0000256" key="5">
    <source>
        <dbReference type="SAM" id="MobiDB-lite"/>
    </source>
</evidence>
<gene>
    <name evidence="8" type="ORF">L201_005534</name>
</gene>
<evidence type="ECO:0000313" key="8">
    <source>
        <dbReference type="EMBL" id="WWC90598.1"/>
    </source>
</evidence>
<dbReference type="PANTHER" id="PTHR47804:SF1">
    <property type="entry name" value="DUF2421 DOMAIN-CONTAINING PROTEIN"/>
    <property type="match status" value="1"/>
</dbReference>
<dbReference type="Pfam" id="PF13515">
    <property type="entry name" value="FUSC_2"/>
    <property type="match status" value="1"/>
</dbReference>
<feature type="region of interest" description="Disordered" evidence="5">
    <location>
        <begin position="1"/>
        <end position="113"/>
    </location>
</feature>
<name>A0AAX4K1I1_9TREE</name>
<feature type="transmembrane region" description="Helical" evidence="6">
    <location>
        <begin position="977"/>
        <end position="993"/>
    </location>
</feature>
<evidence type="ECO:0000313" key="9">
    <source>
        <dbReference type="Proteomes" id="UP001355207"/>
    </source>
</evidence>
<feature type="compositionally biased region" description="Polar residues" evidence="5">
    <location>
        <begin position="99"/>
        <end position="109"/>
    </location>
</feature>
<keyword evidence="2 6" id="KW-0812">Transmembrane</keyword>